<comment type="similarity">
    <text evidence="1">Belongs to the Gfa family.</text>
</comment>
<evidence type="ECO:0000256" key="2">
    <source>
        <dbReference type="ARBA" id="ARBA00022723"/>
    </source>
</evidence>
<keyword evidence="3" id="KW-0862">Zinc</keyword>
<dbReference type="PANTHER" id="PTHR33337">
    <property type="entry name" value="GFA DOMAIN-CONTAINING PROTEIN"/>
    <property type="match status" value="1"/>
</dbReference>
<organism evidence="6 7">
    <name type="scientific">Thalassococcus lentus</name>
    <dbReference type="NCBI Taxonomy" id="1210524"/>
    <lineage>
        <taxon>Bacteria</taxon>
        <taxon>Pseudomonadati</taxon>
        <taxon>Pseudomonadota</taxon>
        <taxon>Alphaproteobacteria</taxon>
        <taxon>Rhodobacterales</taxon>
        <taxon>Roseobacteraceae</taxon>
        <taxon>Thalassococcus</taxon>
    </lineage>
</organism>
<evidence type="ECO:0000256" key="3">
    <source>
        <dbReference type="ARBA" id="ARBA00022833"/>
    </source>
</evidence>
<dbReference type="InterPro" id="IPR006913">
    <property type="entry name" value="CENP-V/GFA"/>
</dbReference>
<evidence type="ECO:0000256" key="1">
    <source>
        <dbReference type="ARBA" id="ARBA00005495"/>
    </source>
</evidence>
<dbReference type="EMBL" id="JAQIOY010000001">
    <property type="protein sequence ID" value="MDA7423953.1"/>
    <property type="molecule type" value="Genomic_DNA"/>
</dbReference>
<dbReference type="RefSeq" id="WP_271431282.1">
    <property type="nucleotide sequence ID" value="NZ_JAQIOY010000001.1"/>
</dbReference>
<dbReference type="PANTHER" id="PTHR33337:SF40">
    <property type="entry name" value="CENP-V_GFA DOMAIN-CONTAINING PROTEIN-RELATED"/>
    <property type="match status" value="1"/>
</dbReference>
<evidence type="ECO:0000313" key="7">
    <source>
        <dbReference type="Proteomes" id="UP001210720"/>
    </source>
</evidence>
<feature type="domain" description="CENP-V/GFA" evidence="5">
    <location>
        <begin position="4"/>
        <end position="112"/>
    </location>
</feature>
<evidence type="ECO:0000256" key="4">
    <source>
        <dbReference type="ARBA" id="ARBA00023239"/>
    </source>
</evidence>
<dbReference type="Proteomes" id="UP001210720">
    <property type="component" value="Unassembled WGS sequence"/>
</dbReference>
<proteinExistence type="inferred from homology"/>
<dbReference type="SUPFAM" id="SSF51316">
    <property type="entry name" value="Mss4-like"/>
    <property type="match status" value="1"/>
</dbReference>
<reference evidence="6 7" key="1">
    <citation type="submission" date="2023-01" db="EMBL/GenBank/DDBJ databases">
        <title>Thalassococcus onchidii sp. nov., isolated from a marine invertebrate from the South China Sea.</title>
        <authorList>
            <person name="Xu S."/>
            <person name="Liu Z."/>
            <person name="Xu Y."/>
        </authorList>
    </citation>
    <scope>NUCLEOTIDE SEQUENCE [LARGE SCALE GENOMIC DNA]</scope>
    <source>
        <strain evidence="6 7">KCTC 32084</strain>
    </source>
</reference>
<keyword evidence="7" id="KW-1185">Reference proteome</keyword>
<dbReference type="PROSITE" id="PS51891">
    <property type="entry name" value="CENP_V_GFA"/>
    <property type="match status" value="1"/>
</dbReference>
<protein>
    <submittedName>
        <fullName evidence="6">GFA family protein</fullName>
    </submittedName>
</protein>
<dbReference type="InterPro" id="IPR011057">
    <property type="entry name" value="Mss4-like_sf"/>
</dbReference>
<dbReference type="Gene3D" id="3.90.1590.10">
    <property type="entry name" value="glutathione-dependent formaldehyde- activating enzyme (gfa)"/>
    <property type="match status" value="1"/>
</dbReference>
<evidence type="ECO:0000313" key="6">
    <source>
        <dbReference type="EMBL" id="MDA7423953.1"/>
    </source>
</evidence>
<accession>A0ABT4XPS0</accession>
<comment type="caution">
    <text evidence="6">The sequence shown here is derived from an EMBL/GenBank/DDBJ whole genome shotgun (WGS) entry which is preliminary data.</text>
</comment>
<keyword evidence="4" id="KW-0456">Lyase</keyword>
<name>A0ABT4XPS0_9RHOB</name>
<sequence length="138" mass="15173">MAELSGRCSCGKVTWHAKGSILWAGICHCESCRRATSAPMNAFFGLERQAVAWNGQLSDVFSSGGSVRRQFCPACGTHMTYQSDQWPEETHLYAATLDDASAFIPEAHYHWAERLQWVAIKDGLPKHQASADAEGDPT</sequence>
<keyword evidence="2" id="KW-0479">Metal-binding</keyword>
<dbReference type="Pfam" id="PF04828">
    <property type="entry name" value="GFA"/>
    <property type="match status" value="1"/>
</dbReference>
<gene>
    <name evidence="6" type="ORF">PFY00_04390</name>
</gene>
<evidence type="ECO:0000259" key="5">
    <source>
        <dbReference type="PROSITE" id="PS51891"/>
    </source>
</evidence>